<reference evidence="3" key="1">
    <citation type="submission" date="2011-06" db="EMBL/GenBank/DDBJ databases">
        <authorList>
            <consortium name="US DOE Joint Genome Institute (JGI-PGF)"/>
            <person name="Lucas S."/>
            <person name="Han J."/>
            <person name="Lapidus A."/>
            <person name="Cheng J.-F."/>
            <person name="Goodwin L."/>
            <person name="Pitluck S."/>
            <person name="Peters L."/>
            <person name="Land M.L."/>
            <person name="Hauser L."/>
            <person name="Vogl K."/>
            <person name="Liu Z."/>
            <person name="Overmann J."/>
            <person name="Frigaard N.-U."/>
            <person name="Bryant D.A."/>
            <person name="Woyke T.J."/>
        </authorList>
    </citation>
    <scope>NUCLEOTIDE SEQUENCE [LARGE SCALE GENOMIC DNA]</scope>
    <source>
        <strain evidence="3">970</strain>
    </source>
</reference>
<keyword evidence="3" id="KW-1185">Reference proteome</keyword>
<sequence>MHCSANRATSVSEYDVVQTLDEKRFDVAARRDDDVAKTFSSNPDASISASKDAIPSRQKPRNLAEFATWLEQ</sequence>
<feature type="compositionally biased region" description="Polar residues" evidence="1">
    <location>
        <begin position="38"/>
        <end position="49"/>
    </location>
</feature>
<organism evidence="2 3">
    <name type="scientific">Thiorhodovibrio frisius</name>
    <dbReference type="NCBI Taxonomy" id="631362"/>
    <lineage>
        <taxon>Bacteria</taxon>
        <taxon>Pseudomonadati</taxon>
        <taxon>Pseudomonadota</taxon>
        <taxon>Gammaproteobacteria</taxon>
        <taxon>Chromatiales</taxon>
        <taxon>Chromatiaceae</taxon>
        <taxon>Thiorhodovibrio</taxon>
    </lineage>
</organism>
<reference evidence="2 3" key="2">
    <citation type="submission" date="2011-11" db="EMBL/GenBank/DDBJ databases">
        <authorList>
            <consortium name="US DOE Joint Genome Institute"/>
            <person name="Lucas S."/>
            <person name="Han J."/>
            <person name="Lapidus A."/>
            <person name="Cheng J.-F."/>
            <person name="Goodwin L."/>
            <person name="Pitluck S."/>
            <person name="Peters L."/>
            <person name="Ovchinnikova G."/>
            <person name="Zhang X."/>
            <person name="Detter J.C."/>
            <person name="Han C."/>
            <person name="Tapia R."/>
            <person name="Land M."/>
            <person name="Hauser L."/>
            <person name="Kyrpides N."/>
            <person name="Ivanova N."/>
            <person name="Pagani I."/>
            <person name="Vogl K."/>
            <person name="Liu Z."/>
            <person name="Overmann J."/>
            <person name="Frigaard N.-U."/>
            <person name="Bryant D."/>
            <person name="Woyke T."/>
        </authorList>
    </citation>
    <scope>NUCLEOTIDE SEQUENCE [LARGE SCALE GENOMIC DNA]</scope>
    <source>
        <strain evidence="2 3">970</strain>
    </source>
</reference>
<gene>
    <name evidence="2" type="ORF">Thi970DRAFT_01721</name>
</gene>
<name>H8Z1Y4_9GAMM</name>
<protein>
    <submittedName>
        <fullName evidence="2">Uncharacterized protein</fullName>
    </submittedName>
</protein>
<dbReference type="RefSeq" id="WP_009148094.1">
    <property type="nucleotide sequence ID" value="NZ_CP121471.1"/>
</dbReference>
<dbReference type="HOGENOM" id="CLU_2721048_0_0_6"/>
<dbReference type="AlphaFoldDB" id="H8Z1Y4"/>
<dbReference type="STRING" id="631362.Thi970DRAFT_01721"/>
<dbReference type="Proteomes" id="UP000002964">
    <property type="component" value="Unassembled WGS sequence"/>
</dbReference>
<accession>H8Z1Y4</accession>
<proteinExistence type="predicted"/>
<feature type="region of interest" description="Disordered" evidence="1">
    <location>
        <begin position="36"/>
        <end position="60"/>
    </location>
</feature>
<evidence type="ECO:0000313" key="3">
    <source>
        <dbReference type="Proteomes" id="UP000002964"/>
    </source>
</evidence>
<dbReference type="EMBL" id="JH603169">
    <property type="protein sequence ID" value="EIC21509.1"/>
    <property type="molecule type" value="Genomic_DNA"/>
</dbReference>
<evidence type="ECO:0000313" key="2">
    <source>
        <dbReference type="EMBL" id="EIC21509.1"/>
    </source>
</evidence>
<evidence type="ECO:0000256" key="1">
    <source>
        <dbReference type="SAM" id="MobiDB-lite"/>
    </source>
</evidence>